<dbReference type="PANTHER" id="PTHR13789:SF309">
    <property type="entry name" value="PUTATIVE (AFU_ORTHOLOGUE AFUA_6G14510)-RELATED"/>
    <property type="match status" value="1"/>
</dbReference>
<dbReference type="InterPro" id="IPR036188">
    <property type="entry name" value="FAD/NAD-bd_sf"/>
</dbReference>
<dbReference type="PANTHER" id="PTHR13789">
    <property type="entry name" value="MONOOXYGENASE"/>
    <property type="match status" value="1"/>
</dbReference>
<feature type="domain" description="FAD-binding" evidence="4">
    <location>
        <begin position="7"/>
        <end position="336"/>
    </location>
</feature>
<evidence type="ECO:0000256" key="1">
    <source>
        <dbReference type="ARBA" id="ARBA00023002"/>
    </source>
</evidence>
<dbReference type="AlphaFoldDB" id="A0ABD6DRE0"/>
<dbReference type="InterPro" id="IPR050493">
    <property type="entry name" value="FAD-dep_Monooxygenase_BioMet"/>
</dbReference>
<dbReference type="InterPro" id="IPR002938">
    <property type="entry name" value="FAD-bd"/>
</dbReference>
<gene>
    <name evidence="5" type="ORF">ACFSAS_03890</name>
</gene>
<organism evidence="5 6">
    <name type="scientific">Halobellus litoreus</name>
    <dbReference type="NCBI Taxonomy" id="755310"/>
    <lineage>
        <taxon>Archaea</taxon>
        <taxon>Methanobacteriati</taxon>
        <taxon>Methanobacteriota</taxon>
        <taxon>Stenosarchaea group</taxon>
        <taxon>Halobacteria</taxon>
        <taxon>Halobacteriales</taxon>
        <taxon>Haloferacaceae</taxon>
        <taxon>Halobellus</taxon>
    </lineage>
</organism>
<dbReference type="Pfam" id="PF01494">
    <property type="entry name" value="FAD_binding_3"/>
    <property type="match status" value="1"/>
</dbReference>
<feature type="compositionally biased region" description="Low complexity" evidence="3">
    <location>
        <begin position="381"/>
        <end position="395"/>
    </location>
</feature>
<keyword evidence="6" id="KW-1185">Reference proteome</keyword>
<reference evidence="5 6" key="1">
    <citation type="journal article" date="2019" name="Int. J. Syst. Evol. Microbiol.">
        <title>The Global Catalogue of Microorganisms (GCM) 10K type strain sequencing project: providing services to taxonomists for standard genome sequencing and annotation.</title>
        <authorList>
            <consortium name="The Broad Institute Genomics Platform"/>
            <consortium name="The Broad Institute Genome Sequencing Center for Infectious Disease"/>
            <person name="Wu L."/>
            <person name="Ma J."/>
        </authorList>
    </citation>
    <scope>NUCLEOTIDE SEQUENCE [LARGE SCALE GENOMIC DNA]</scope>
    <source>
        <strain evidence="5 6">CGMCC 1.10387</strain>
    </source>
</reference>
<name>A0ABD6DRE0_9EURY</name>
<keyword evidence="2" id="KW-0503">Monooxygenase</keyword>
<accession>A0ABD6DRE0</accession>
<comment type="caution">
    <text evidence="5">The sequence shown here is derived from an EMBL/GenBank/DDBJ whole genome shotgun (WGS) entry which is preliminary data.</text>
</comment>
<dbReference type="Proteomes" id="UP001597092">
    <property type="component" value="Unassembled WGS sequence"/>
</dbReference>
<sequence length="403" mass="42893">MRRRDGEVQVAIVGGGICGLTTALALEQRGFTVAVYEAASEYRPVGAGILLQTNALVALETLGVAAEIRDSGMPLSGIRIRSPRDRVLQTFDVGGVERTEFGYGFVAIRRAKLLAILRERLNAPIHTGKRCVAVSDPESPTVRFADGTRIRPDVLVGADGIDSRVRETISPVSTRSLNTTVFRALPSVSLDQRGEPIGFEVWGDGTYTGGAPIAEDRFYWFATAPPELSETASVDDIRSYFGGYPDPIPAIVESLAGDEIITTGLRDLPALDRWHRGSTVLAGDAAHGMLPFAGQGAAQSIEDAVALAHAFESNATVGDALTAYESVRASRANRVRSESHRLGQLATMGTPVAWRVRNAVVSALPVTLFRRFRRRRVADAAVPTPAGPDGADADVGSGGGEFV</sequence>
<dbReference type="GO" id="GO:0004497">
    <property type="term" value="F:monooxygenase activity"/>
    <property type="evidence" value="ECO:0007669"/>
    <property type="project" value="UniProtKB-KW"/>
</dbReference>
<dbReference type="Gene3D" id="3.50.50.60">
    <property type="entry name" value="FAD/NAD(P)-binding domain"/>
    <property type="match status" value="1"/>
</dbReference>
<evidence type="ECO:0000313" key="5">
    <source>
        <dbReference type="EMBL" id="MFD1684751.1"/>
    </source>
</evidence>
<proteinExistence type="predicted"/>
<dbReference type="PRINTS" id="PR00420">
    <property type="entry name" value="RNGMNOXGNASE"/>
</dbReference>
<dbReference type="RefSeq" id="WP_390281580.1">
    <property type="nucleotide sequence ID" value="NZ_JBHUDP010000001.1"/>
</dbReference>
<feature type="region of interest" description="Disordered" evidence="3">
    <location>
        <begin position="381"/>
        <end position="403"/>
    </location>
</feature>
<evidence type="ECO:0000256" key="3">
    <source>
        <dbReference type="SAM" id="MobiDB-lite"/>
    </source>
</evidence>
<evidence type="ECO:0000259" key="4">
    <source>
        <dbReference type="Pfam" id="PF01494"/>
    </source>
</evidence>
<evidence type="ECO:0000313" key="6">
    <source>
        <dbReference type="Proteomes" id="UP001597092"/>
    </source>
</evidence>
<dbReference type="EMBL" id="JBHUDP010000001">
    <property type="protein sequence ID" value="MFD1684751.1"/>
    <property type="molecule type" value="Genomic_DNA"/>
</dbReference>
<dbReference type="SUPFAM" id="SSF51905">
    <property type="entry name" value="FAD/NAD(P)-binding domain"/>
    <property type="match status" value="1"/>
</dbReference>
<keyword evidence="1" id="KW-0560">Oxidoreductase</keyword>
<evidence type="ECO:0000256" key="2">
    <source>
        <dbReference type="ARBA" id="ARBA00023033"/>
    </source>
</evidence>
<protein>
    <submittedName>
        <fullName evidence="5">FAD-dependent oxidoreductase</fullName>
    </submittedName>
</protein>